<dbReference type="GO" id="GO:0006508">
    <property type="term" value="P:proteolysis"/>
    <property type="evidence" value="ECO:0007669"/>
    <property type="project" value="UniProtKB-UniRule"/>
</dbReference>
<dbReference type="EMBL" id="FWWR01000009">
    <property type="protein sequence ID" value="SMB87318.1"/>
    <property type="molecule type" value="Genomic_DNA"/>
</dbReference>
<dbReference type="Pfam" id="PF01546">
    <property type="entry name" value="Peptidase_M20"/>
    <property type="match status" value="1"/>
</dbReference>
<evidence type="ECO:0000313" key="13">
    <source>
        <dbReference type="EMBL" id="SMB87318.1"/>
    </source>
</evidence>
<keyword evidence="5 11" id="KW-0479">Metal-binding</keyword>
<dbReference type="Pfam" id="PF07687">
    <property type="entry name" value="M20_dimer"/>
    <property type="match status" value="1"/>
</dbReference>
<dbReference type="Proteomes" id="UP000192368">
    <property type="component" value="Unassembled WGS sequence"/>
</dbReference>
<dbReference type="InterPro" id="IPR002933">
    <property type="entry name" value="Peptidase_M20"/>
</dbReference>
<dbReference type="RefSeq" id="WP_084230682.1">
    <property type="nucleotide sequence ID" value="NZ_FWWR01000009.1"/>
</dbReference>
<dbReference type="PIRSF" id="PIRSF037215">
    <property type="entry name" value="Peptidase_M20B"/>
    <property type="match status" value="1"/>
</dbReference>
<dbReference type="GO" id="GO:0006518">
    <property type="term" value="P:peptide metabolic process"/>
    <property type="evidence" value="ECO:0007669"/>
    <property type="project" value="InterPro"/>
</dbReference>
<dbReference type="GO" id="GO:0045148">
    <property type="term" value="F:tripeptide aminopeptidase activity"/>
    <property type="evidence" value="ECO:0007669"/>
    <property type="project" value="UniProtKB-UniRule"/>
</dbReference>
<dbReference type="PROSITE" id="PS00759">
    <property type="entry name" value="ARGE_DAPE_CPG2_2"/>
    <property type="match status" value="1"/>
</dbReference>
<comment type="cofactor">
    <cofactor evidence="11">
        <name>Zn(2+)</name>
        <dbReference type="ChEBI" id="CHEBI:29105"/>
    </cofactor>
    <text evidence="11">Binds 2 Zn(2+) ions per subunit.</text>
</comment>
<dbReference type="GO" id="GO:0008270">
    <property type="term" value="F:zinc ion binding"/>
    <property type="evidence" value="ECO:0007669"/>
    <property type="project" value="InterPro"/>
</dbReference>
<dbReference type="PANTHER" id="PTHR42994">
    <property type="entry name" value="PEPTIDASE T"/>
    <property type="match status" value="1"/>
</dbReference>
<keyword evidence="4" id="KW-0645">Protease</keyword>
<evidence type="ECO:0000256" key="10">
    <source>
        <dbReference type="PIRSR" id="PIRSR037215-1"/>
    </source>
</evidence>
<evidence type="ECO:0000256" key="4">
    <source>
        <dbReference type="ARBA" id="ARBA00022670"/>
    </source>
</evidence>
<evidence type="ECO:0000256" key="2">
    <source>
        <dbReference type="ARBA" id="ARBA00009692"/>
    </source>
</evidence>
<sequence>MNISERLIEYVKIDTKSEPESNTFPSSKKQFDLANLLVKQCTEMGLSAVNLDEFGYVTATLESNTDKNTPVLGLLAHMDTAPAMTGTNVNPQIIKDYDGKDIVLNEKENIILSPEKFPALNDVVGLDLIVTDGATLLGADDKAGVAIIMQTMEYFKNHPEIPHGKIRIAFTPDEEIGKGVDNFNVESFGADFALTIDGSKLGEIQYECFNAIGAKVLINGESVHPGTAKNKMVNAISLAFELDNMLPTNMRPQFTEGYEAFYHLDEIVGNVEKAEMDYILRSFDYDEIQNMKSVFTSAVEFLNKKYGDRIEITFKESYRNMREKIEPHMDIVNLAIDTLSSIGVEPVIEPIRGGTDGSRLSWMGLPTPNIFTGGMNFHGKYEYIPIQHMEKSQEFLTKFIENLTQTK</sequence>
<evidence type="ECO:0000256" key="8">
    <source>
        <dbReference type="ARBA" id="ARBA00023049"/>
    </source>
</evidence>
<dbReference type="PROSITE" id="PS00758">
    <property type="entry name" value="ARGE_DAPE_CPG2_1"/>
    <property type="match status" value="1"/>
</dbReference>
<dbReference type="GO" id="GO:0005829">
    <property type="term" value="C:cytosol"/>
    <property type="evidence" value="ECO:0007669"/>
    <property type="project" value="TreeGrafter"/>
</dbReference>
<feature type="binding site" evidence="11">
    <location>
        <position position="140"/>
    </location>
    <ligand>
        <name>Zn(2+)</name>
        <dbReference type="ChEBI" id="CHEBI:29105"/>
        <label>2</label>
    </ligand>
</feature>
<evidence type="ECO:0000259" key="12">
    <source>
        <dbReference type="Pfam" id="PF07687"/>
    </source>
</evidence>
<dbReference type="STRING" id="573058.SAMN00017477_1080"/>
<feature type="domain" description="Peptidase M20 dimerisation" evidence="12">
    <location>
        <begin position="209"/>
        <end position="307"/>
    </location>
</feature>
<dbReference type="CDD" id="cd03892">
    <property type="entry name" value="M20_peptT"/>
    <property type="match status" value="1"/>
</dbReference>
<keyword evidence="3" id="KW-0031">Aminopeptidase</keyword>
<dbReference type="SUPFAM" id="SSF53187">
    <property type="entry name" value="Zn-dependent exopeptidases"/>
    <property type="match status" value="1"/>
</dbReference>
<feature type="binding site" evidence="11">
    <location>
        <position position="175"/>
    </location>
    <ligand>
        <name>Zn(2+)</name>
        <dbReference type="ChEBI" id="CHEBI:29105"/>
        <label>2</label>
    </ligand>
</feature>
<gene>
    <name evidence="13" type="ORF">SAMN00017477_1080</name>
</gene>
<evidence type="ECO:0000256" key="9">
    <source>
        <dbReference type="NCBIfam" id="TIGR01882"/>
    </source>
</evidence>
<keyword evidence="14" id="KW-1185">Reference proteome</keyword>
<feature type="binding site" evidence="11">
    <location>
        <position position="140"/>
    </location>
    <ligand>
        <name>Zn(2+)</name>
        <dbReference type="ChEBI" id="CHEBI:29105"/>
        <label>1</label>
    </ligand>
</feature>
<dbReference type="InterPro" id="IPR036264">
    <property type="entry name" value="Bact_exopeptidase_dim_dom"/>
</dbReference>
<name>A0A1W1V1Y7_PEPAS</name>
<feature type="binding site" evidence="11">
    <location>
        <position position="77"/>
    </location>
    <ligand>
        <name>Zn(2+)</name>
        <dbReference type="ChEBI" id="CHEBI:29105"/>
        <label>1</label>
    </ligand>
</feature>
<evidence type="ECO:0000256" key="3">
    <source>
        <dbReference type="ARBA" id="ARBA00022438"/>
    </source>
</evidence>
<feature type="binding site" evidence="11">
    <location>
        <position position="378"/>
    </location>
    <ligand>
        <name>Zn(2+)</name>
        <dbReference type="ChEBI" id="CHEBI:29105"/>
        <label>2</label>
    </ligand>
</feature>
<feature type="active site" description="Proton acceptor" evidence="10">
    <location>
        <position position="174"/>
    </location>
</feature>
<protein>
    <recommendedName>
        <fullName evidence="9">Peptidase T</fullName>
        <ecNumber evidence="9">3.4.11.4</ecNumber>
    </recommendedName>
</protein>
<dbReference type="SUPFAM" id="SSF55031">
    <property type="entry name" value="Bacterial exopeptidase dimerisation domain"/>
    <property type="match status" value="1"/>
</dbReference>
<feature type="binding site" evidence="11">
    <location>
        <position position="197"/>
    </location>
    <ligand>
        <name>Zn(2+)</name>
        <dbReference type="ChEBI" id="CHEBI:29105"/>
        <label>1</label>
    </ligand>
</feature>
<dbReference type="NCBIfam" id="NF009920">
    <property type="entry name" value="PRK13381.1"/>
    <property type="match status" value="1"/>
</dbReference>
<reference evidence="14" key="1">
    <citation type="submission" date="2017-04" db="EMBL/GenBank/DDBJ databases">
        <authorList>
            <person name="Varghese N."/>
            <person name="Submissions S."/>
        </authorList>
    </citation>
    <scope>NUCLEOTIDE SEQUENCE [LARGE SCALE GENOMIC DNA]</scope>
    <source>
        <strain evidence="14">DSM 20463</strain>
    </source>
</reference>
<accession>A0A1W1V1Y7</accession>
<evidence type="ECO:0000313" key="14">
    <source>
        <dbReference type="Proteomes" id="UP000192368"/>
    </source>
</evidence>
<comment type="catalytic activity">
    <reaction evidence="1">
        <text>Release of the N-terminal residue from a tripeptide.</text>
        <dbReference type="EC" id="3.4.11.4"/>
    </reaction>
</comment>
<proteinExistence type="inferred from homology"/>
<dbReference type="PANTHER" id="PTHR42994:SF1">
    <property type="entry name" value="PEPTIDASE T"/>
    <property type="match status" value="1"/>
</dbReference>
<keyword evidence="6" id="KW-0378">Hydrolase</keyword>
<dbReference type="InterPro" id="IPR001261">
    <property type="entry name" value="ArgE/DapE_CS"/>
</dbReference>
<evidence type="ECO:0000256" key="11">
    <source>
        <dbReference type="PIRSR" id="PIRSR037215-2"/>
    </source>
</evidence>
<dbReference type="EC" id="3.4.11.4" evidence="9"/>
<dbReference type="GO" id="GO:0008237">
    <property type="term" value="F:metallopeptidase activity"/>
    <property type="evidence" value="ECO:0007669"/>
    <property type="project" value="UniProtKB-KW"/>
</dbReference>
<dbReference type="InterPro" id="IPR010161">
    <property type="entry name" value="Peptidase_M20B"/>
</dbReference>
<dbReference type="Gene3D" id="3.30.70.360">
    <property type="match status" value="1"/>
</dbReference>
<feature type="active site" evidence="10">
    <location>
        <position position="79"/>
    </location>
</feature>
<keyword evidence="8" id="KW-0482">Metalloprotease</keyword>
<dbReference type="AlphaFoldDB" id="A0A1W1V1Y7"/>
<keyword evidence="7 11" id="KW-0862">Zinc</keyword>
<evidence type="ECO:0000256" key="5">
    <source>
        <dbReference type="ARBA" id="ARBA00022723"/>
    </source>
</evidence>
<organism evidence="13 14">
    <name type="scientific">Peptoniphilus asaccharolyticus DSM 20463</name>
    <dbReference type="NCBI Taxonomy" id="573058"/>
    <lineage>
        <taxon>Bacteria</taxon>
        <taxon>Bacillati</taxon>
        <taxon>Bacillota</taxon>
        <taxon>Tissierellia</taxon>
        <taxon>Tissierellales</taxon>
        <taxon>Peptoniphilaceae</taxon>
        <taxon>Peptoniphilus</taxon>
    </lineage>
</organism>
<comment type="similarity">
    <text evidence="2">Belongs to the peptidase M20B family.</text>
</comment>
<dbReference type="Gene3D" id="3.40.630.10">
    <property type="entry name" value="Zn peptidases"/>
    <property type="match status" value="1"/>
</dbReference>
<dbReference type="OrthoDB" id="9804934at2"/>
<evidence type="ECO:0000256" key="7">
    <source>
        <dbReference type="ARBA" id="ARBA00022833"/>
    </source>
</evidence>
<evidence type="ECO:0000256" key="6">
    <source>
        <dbReference type="ARBA" id="ARBA00022801"/>
    </source>
</evidence>
<dbReference type="InterPro" id="IPR011650">
    <property type="entry name" value="Peptidase_M20_dimer"/>
</dbReference>
<evidence type="ECO:0000256" key="1">
    <source>
        <dbReference type="ARBA" id="ARBA00000870"/>
    </source>
</evidence>
<dbReference type="NCBIfam" id="TIGR01882">
    <property type="entry name" value="peptidase-T"/>
    <property type="match status" value="1"/>
</dbReference>
<dbReference type="NCBIfam" id="NF003976">
    <property type="entry name" value="PRK05469.1"/>
    <property type="match status" value="1"/>
</dbReference>